<feature type="compositionally biased region" description="Basic and acidic residues" evidence="1">
    <location>
        <begin position="67"/>
        <end position="76"/>
    </location>
</feature>
<comment type="caution">
    <text evidence="2">The sequence shown here is derived from an EMBL/GenBank/DDBJ whole genome shotgun (WGS) entry which is preliminary data.</text>
</comment>
<evidence type="ECO:0000313" key="3">
    <source>
        <dbReference type="Proteomes" id="UP000765509"/>
    </source>
</evidence>
<reference evidence="2" key="1">
    <citation type="submission" date="2021-03" db="EMBL/GenBank/DDBJ databases">
        <title>Draft genome sequence of rust myrtle Austropuccinia psidii MF-1, a brazilian biotype.</title>
        <authorList>
            <person name="Quecine M.C."/>
            <person name="Pachon D.M.R."/>
            <person name="Bonatelli M.L."/>
            <person name="Correr F.H."/>
            <person name="Franceschini L.M."/>
            <person name="Leite T.F."/>
            <person name="Margarido G.R.A."/>
            <person name="Almeida C.A."/>
            <person name="Ferrarezi J.A."/>
            <person name="Labate C.A."/>
        </authorList>
    </citation>
    <scope>NUCLEOTIDE SEQUENCE</scope>
    <source>
        <strain evidence="2">MF-1</strain>
    </source>
</reference>
<dbReference type="Proteomes" id="UP000765509">
    <property type="component" value="Unassembled WGS sequence"/>
</dbReference>
<dbReference type="AlphaFoldDB" id="A0A9Q3Q583"/>
<evidence type="ECO:0000256" key="1">
    <source>
        <dbReference type="SAM" id="MobiDB-lite"/>
    </source>
</evidence>
<sequence>MVSEKTEDLLRGWTPVSFKGKVQQIKAWLKNQSILTEDRKKKLAQGKDNSPVEAPQASTSAKTGQEISKEKSEGKGKGKGKGKIQVEQALTTELYNSKERKYSHGQYVQYGKNSDGTQKQGGGNNEPILS</sequence>
<feature type="region of interest" description="Disordered" evidence="1">
    <location>
        <begin position="38"/>
        <end position="130"/>
    </location>
</feature>
<dbReference type="EMBL" id="AVOT02115355">
    <property type="protein sequence ID" value="MBW0583522.1"/>
    <property type="molecule type" value="Genomic_DNA"/>
</dbReference>
<protein>
    <submittedName>
        <fullName evidence="2">Uncharacterized protein</fullName>
    </submittedName>
</protein>
<keyword evidence="3" id="KW-1185">Reference proteome</keyword>
<evidence type="ECO:0000313" key="2">
    <source>
        <dbReference type="EMBL" id="MBW0583522.1"/>
    </source>
</evidence>
<proteinExistence type="predicted"/>
<name>A0A9Q3Q583_9BASI</name>
<accession>A0A9Q3Q583</accession>
<organism evidence="2 3">
    <name type="scientific">Austropuccinia psidii MF-1</name>
    <dbReference type="NCBI Taxonomy" id="1389203"/>
    <lineage>
        <taxon>Eukaryota</taxon>
        <taxon>Fungi</taxon>
        <taxon>Dikarya</taxon>
        <taxon>Basidiomycota</taxon>
        <taxon>Pucciniomycotina</taxon>
        <taxon>Pucciniomycetes</taxon>
        <taxon>Pucciniales</taxon>
        <taxon>Sphaerophragmiaceae</taxon>
        <taxon>Austropuccinia</taxon>
    </lineage>
</organism>
<gene>
    <name evidence="2" type="ORF">O181_123237</name>
</gene>